<reference evidence="1 2" key="1">
    <citation type="submission" date="2021-09" db="EMBL/GenBank/DDBJ databases">
        <title>Isoptericola luteus sp. nov., a novel bacterium isolated from Harbin, the capital city of Heilongjiang province.</title>
        <authorList>
            <person name="Li J."/>
        </authorList>
    </citation>
    <scope>NUCLEOTIDE SEQUENCE [LARGE SCALE GENOMIC DNA]</scope>
    <source>
        <strain evidence="1 2">NEAU-Y5</strain>
    </source>
</reference>
<proteinExistence type="predicted"/>
<keyword evidence="2" id="KW-1185">Reference proteome</keyword>
<name>A0ABS7ZJD2_9MICO</name>
<protein>
    <recommendedName>
        <fullName evidence="3">Flagellar protein FliT</fullName>
    </recommendedName>
</protein>
<organism evidence="1 2">
    <name type="scientific">Isoptericola luteus</name>
    <dbReference type="NCBI Taxonomy" id="2879484"/>
    <lineage>
        <taxon>Bacteria</taxon>
        <taxon>Bacillati</taxon>
        <taxon>Actinomycetota</taxon>
        <taxon>Actinomycetes</taxon>
        <taxon>Micrococcales</taxon>
        <taxon>Promicromonosporaceae</taxon>
        <taxon>Isoptericola</taxon>
    </lineage>
</organism>
<evidence type="ECO:0008006" key="3">
    <source>
        <dbReference type="Google" id="ProtNLM"/>
    </source>
</evidence>
<dbReference type="EMBL" id="JAIXCQ010000017">
    <property type="protein sequence ID" value="MCA5895139.1"/>
    <property type="molecule type" value="Genomic_DNA"/>
</dbReference>
<evidence type="ECO:0000313" key="2">
    <source>
        <dbReference type="Proteomes" id="UP001319870"/>
    </source>
</evidence>
<dbReference type="RefSeq" id="WP_225566867.1">
    <property type="nucleotide sequence ID" value="NZ_JAIXCQ010000017.1"/>
</dbReference>
<accession>A0ABS7ZJD2</accession>
<evidence type="ECO:0000313" key="1">
    <source>
        <dbReference type="EMBL" id="MCA5895139.1"/>
    </source>
</evidence>
<dbReference type="Proteomes" id="UP001319870">
    <property type="component" value="Unassembled WGS sequence"/>
</dbReference>
<comment type="caution">
    <text evidence="1">The sequence shown here is derived from an EMBL/GenBank/DDBJ whole genome shotgun (WGS) entry which is preliminary data.</text>
</comment>
<sequence length="105" mass="11545">MSREAEADRDRWTAVLDELDAMAAGSVDLADEAMVARLCGWEPPLDLDRIPADLRPRALEVLDHLSDVVGRLRAQMADHRRQARALAEVPRTHDAGAAAYLDVCA</sequence>
<gene>
    <name evidence="1" type="ORF">LEP48_17550</name>
</gene>